<keyword evidence="2" id="KW-0732">Signal</keyword>
<dbReference type="Gene3D" id="3.40.50.410">
    <property type="entry name" value="von Willebrand factor, type A domain"/>
    <property type="match status" value="1"/>
</dbReference>
<feature type="signal peptide" evidence="2">
    <location>
        <begin position="1"/>
        <end position="21"/>
    </location>
</feature>
<feature type="chain" id="PRO_5046143761" evidence="2">
    <location>
        <begin position="22"/>
        <end position="669"/>
    </location>
</feature>
<dbReference type="PANTHER" id="PTHR45737:SF6">
    <property type="entry name" value="VON WILLEBRAND FACTOR A DOMAIN-CONTAINING PROTEIN 5A"/>
    <property type="match status" value="1"/>
</dbReference>
<dbReference type="PROSITE" id="PS50234">
    <property type="entry name" value="VWFA"/>
    <property type="match status" value="1"/>
</dbReference>
<feature type="transmembrane region" description="Helical" evidence="1">
    <location>
        <begin position="634"/>
        <end position="653"/>
    </location>
</feature>
<evidence type="ECO:0000256" key="2">
    <source>
        <dbReference type="SAM" id="SignalP"/>
    </source>
</evidence>
<dbReference type="RefSeq" id="WP_345292155.1">
    <property type="nucleotide sequence ID" value="NZ_BAABFV010000001.1"/>
</dbReference>
<keyword evidence="6" id="KW-1185">Reference proteome</keyword>
<keyword evidence="1" id="KW-0472">Membrane</keyword>
<dbReference type="SMART" id="SM00609">
    <property type="entry name" value="VIT"/>
    <property type="match status" value="1"/>
</dbReference>
<dbReference type="InterPro" id="IPR002035">
    <property type="entry name" value="VWF_A"/>
</dbReference>
<organism evidence="5 6">
    <name type="scientific">Kangiella marina</name>
    <dbReference type="NCBI Taxonomy" id="1079178"/>
    <lineage>
        <taxon>Bacteria</taxon>
        <taxon>Pseudomonadati</taxon>
        <taxon>Pseudomonadota</taxon>
        <taxon>Gammaproteobacteria</taxon>
        <taxon>Kangiellales</taxon>
        <taxon>Kangiellaceae</taxon>
        <taxon>Kangiella</taxon>
    </lineage>
</organism>
<feature type="domain" description="VIT" evidence="4">
    <location>
        <begin position="27"/>
        <end position="155"/>
    </location>
</feature>
<dbReference type="PANTHER" id="PTHR45737">
    <property type="entry name" value="VON WILLEBRAND FACTOR A DOMAIN-CONTAINING PROTEIN 5A"/>
    <property type="match status" value="1"/>
</dbReference>
<dbReference type="NCBIfam" id="TIGR03788">
    <property type="entry name" value="marine_srt_targ"/>
    <property type="match status" value="1"/>
</dbReference>
<keyword evidence="1" id="KW-1133">Transmembrane helix</keyword>
<sequence>MKRITLIIIALFALLNVTAYASQDSSLIRYSSLESDQTFEQLPLSTDIQMHVNSVVSRVTVKQTFKNNSTEWLEGIYQFPLPEDAAIDTLKMHIGQRIIEGEVQEKQQAERTYQQAKNQGQRASIVHQARANLFTTKLANIAPGESITIEIQFQSLVKADSTHFSIRMPLGITPRYQPGGNTTQGSSEQSVTQNKHQVTPLPHEMTMFNTATQPNRPVNIRVLLNPGFDLALLESPYHKTQIQQHGDNYEISLENPAQANRDFVLNWQPQLGQEPKVALFSEAQDGYNYHVLMMLPPTHTLVTENTQPREMIFVIDSSGSMSGESMQQAKAGLLFALNQLGPDDTFNIIDFDHIARKLFPNAVENSEQTRQSAIEFVNQLVADGGTEIAGAVQLALDKPQSDRLRQIVFLTDGSIGNESQIFQLIESKLGNNRLFTVGIGSAPNSYFMNKAANFGRGTYTYIGSINEVQTQLQNLFKKLRHPALTDLQLKGASAASIDLQPKVLRDLYLGEPLFVSYRTPKEHAVSLKVSGKSDVYDWSSNIPVVVNGKDKGIAKLWARQKIASINSNFELSYADKKEKITDTALAFQLVSDFTSLVAVDKTPARVREALKQHRLKNPLPKGFKSKHGYPQGGTIANIALFVGVLTLLLAIAYQMMFNRRRKAVHNSNA</sequence>
<evidence type="ECO:0000313" key="6">
    <source>
        <dbReference type="Proteomes" id="UP001501011"/>
    </source>
</evidence>
<accession>A0ABP8IIF7</accession>
<dbReference type="Pfam" id="PF08487">
    <property type="entry name" value="VIT"/>
    <property type="match status" value="1"/>
</dbReference>
<comment type="caution">
    <text evidence="5">The sequence shown here is derived from an EMBL/GenBank/DDBJ whole genome shotgun (WGS) entry which is preliminary data.</text>
</comment>
<evidence type="ECO:0000259" key="3">
    <source>
        <dbReference type="PROSITE" id="PS50234"/>
    </source>
</evidence>
<dbReference type="Proteomes" id="UP001501011">
    <property type="component" value="Unassembled WGS sequence"/>
</dbReference>
<feature type="domain" description="VWFA" evidence="3">
    <location>
        <begin position="310"/>
        <end position="479"/>
    </location>
</feature>
<dbReference type="InterPro" id="IPR036465">
    <property type="entry name" value="vWFA_dom_sf"/>
</dbReference>
<gene>
    <name evidence="5" type="ORF">GCM10023151_10530</name>
</gene>
<protein>
    <submittedName>
        <fullName evidence="5">Marine proteobacterial sortase target protein</fullName>
    </submittedName>
</protein>
<name>A0ABP8IIF7_9GAMM</name>
<dbReference type="SUPFAM" id="SSF53300">
    <property type="entry name" value="vWA-like"/>
    <property type="match status" value="1"/>
</dbReference>
<proteinExistence type="predicted"/>
<evidence type="ECO:0000259" key="4">
    <source>
        <dbReference type="PROSITE" id="PS51468"/>
    </source>
</evidence>
<dbReference type="Pfam" id="PF13768">
    <property type="entry name" value="VWA_3"/>
    <property type="match status" value="1"/>
</dbReference>
<evidence type="ECO:0000313" key="5">
    <source>
        <dbReference type="EMBL" id="GAA4359542.1"/>
    </source>
</evidence>
<dbReference type="PROSITE" id="PS51468">
    <property type="entry name" value="VIT"/>
    <property type="match status" value="1"/>
</dbReference>
<keyword evidence="1" id="KW-0812">Transmembrane</keyword>
<evidence type="ECO:0000256" key="1">
    <source>
        <dbReference type="SAM" id="Phobius"/>
    </source>
</evidence>
<dbReference type="InterPro" id="IPR013694">
    <property type="entry name" value="VIT"/>
</dbReference>
<dbReference type="InterPro" id="IPR022440">
    <property type="entry name" value="CHP03788"/>
</dbReference>
<dbReference type="SMART" id="SM00327">
    <property type="entry name" value="VWA"/>
    <property type="match status" value="1"/>
</dbReference>
<reference evidence="6" key="1">
    <citation type="journal article" date="2019" name="Int. J. Syst. Evol. Microbiol.">
        <title>The Global Catalogue of Microorganisms (GCM) 10K type strain sequencing project: providing services to taxonomists for standard genome sequencing and annotation.</title>
        <authorList>
            <consortium name="The Broad Institute Genomics Platform"/>
            <consortium name="The Broad Institute Genome Sequencing Center for Infectious Disease"/>
            <person name="Wu L."/>
            <person name="Ma J."/>
        </authorList>
    </citation>
    <scope>NUCLEOTIDE SEQUENCE [LARGE SCALE GENOMIC DNA]</scope>
    <source>
        <strain evidence="6">JCM 17728</strain>
    </source>
</reference>
<dbReference type="EMBL" id="BAABFV010000001">
    <property type="protein sequence ID" value="GAA4359542.1"/>
    <property type="molecule type" value="Genomic_DNA"/>
</dbReference>